<organism evidence="1 2">
    <name type="scientific">Pleurodeles waltl</name>
    <name type="common">Iberian ribbed newt</name>
    <dbReference type="NCBI Taxonomy" id="8319"/>
    <lineage>
        <taxon>Eukaryota</taxon>
        <taxon>Metazoa</taxon>
        <taxon>Chordata</taxon>
        <taxon>Craniata</taxon>
        <taxon>Vertebrata</taxon>
        <taxon>Euteleostomi</taxon>
        <taxon>Amphibia</taxon>
        <taxon>Batrachia</taxon>
        <taxon>Caudata</taxon>
        <taxon>Salamandroidea</taxon>
        <taxon>Salamandridae</taxon>
        <taxon>Pleurodelinae</taxon>
        <taxon>Pleurodeles</taxon>
    </lineage>
</organism>
<sequence length="148" mass="16966">MAGRILVHRLHAQVAQLQVNAIQTWYGAVINLAACDTRRAYPRQNQILNVFWDGRILCRRNNGGGHILPPMKEPPRHMDGAEHALLRTKQMYYVGRNKAGRLLVHRLHAQVAQLQVNAIQTWYGAVINDEELILKEFEELYASLYAVE</sequence>
<proteinExistence type="predicted"/>
<dbReference type="AlphaFoldDB" id="A0AAV7T3Q8"/>
<protein>
    <submittedName>
        <fullName evidence="1">Uncharacterized protein</fullName>
    </submittedName>
</protein>
<keyword evidence="2" id="KW-1185">Reference proteome</keyword>
<accession>A0AAV7T3Q8</accession>
<comment type="caution">
    <text evidence="1">The sequence shown here is derived from an EMBL/GenBank/DDBJ whole genome shotgun (WGS) entry which is preliminary data.</text>
</comment>
<evidence type="ECO:0000313" key="2">
    <source>
        <dbReference type="Proteomes" id="UP001066276"/>
    </source>
</evidence>
<dbReference type="Proteomes" id="UP001066276">
    <property type="component" value="Chromosome 4_1"/>
</dbReference>
<gene>
    <name evidence="1" type="ORF">NDU88_002599</name>
</gene>
<dbReference type="EMBL" id="JANPWB010000007">
    <property type="protein sequence ID" value="KAJ1170726.1"/>
    <property type="molecule type" value="Genomic_DNA"/>
</dbReference>
<name>A0AAV7T3Q8_PLEWA</name>
<reference evidence="1" key="1">
    <citation type="journal article" date="2022" name="bioRxiv">
        <title>Sequencing and chromosome-scale assembly of the giantPleurodeles waltlgenome.</title>
        <authorList>
            <person name="Brown T."/>
            <person name="Elewa A."/>
            <person name="Iarovenko S."/>
            <person name="Subramanian E."/>
            <person name="Araus A.J."/>
            <person name="Petzold A."/>
            <person name="Susuki M."/>
            <person name="Suzuki K.-i.T."/>
            <person name="Hayashi T."/>
            <person name="Toyoda A."/>
            <person name="Oliveira C."/>
            <person name="Osipova E."/>
            <person name="Leigh N.D."/>
            <person name="Simon A."/>
            <person name="Yun M.H."/>
        </authorList>
    </citation>
    <scope>NUCLEOTIDE SEQUENCE</scope>
    <source>
        <strain evidence="1">20211129_DDA</strain>
        <tissue evidence="1">Liver</tissue>
    </source>
</reference>
<evidence type="ECO:0000313" key="1">
    <source>
        <dbReference type="EMBL" id="KAJ1170726.1"/>
    </source>
</evidence>